<sequence>MKVYIIDYGMGNLMSVKRAFEECEADEVRICSEPEELFSADRIVIPGVGAFYDGMNNLNSKGWTKVIKKIAIQDKIPILGICLGMQLLASKGYEGKEIEGLGLIDGEVKKLVSKNENERIPHVGWNEIYMINNSDLFLGIDEKTDFYFVHSYHFIPKYEQSIISKTPYCGGFVSAISQNNVYGVQFHPEKSQKSGFRIIRNFLSI</sequence>
<dbReference type="NCBIfam" id="TIGR01855">
    <property type="entry name" value="IMP_synth_hisH"/>
    <property type="match status" value="1"/>
</dbReference>
<feature type="active site" evidence="10 11">
    <location>
        <position position="189"/>
    </location>
</feature>
<evidence type="ECO:0000256" key="9">
    <source>
        <dbReference type="ARBA" id="ARBA00049534"/>
    </source>
</evidence>
<evidence type="ECO:0000256" key="6">
    <source>
        <dbReference type="ARBA" id="ARBA00023102"/>
    </source>
</evidence>
<accession>A0A2U8DMN5</accession>
<evidence type="ECO:0000256" key="3">
    <source>
        <dbReference type="ARBA" id="ARBA00022605"/>
    </source>
</evidence>
<dbReference type="PROSITE" id="PS51273">
    <property type="entry name" value="GATASE_TYPE_1"/>
    <property type="match status" value="1"/>
</dbReference>
<keyword evidence="6 10" id="KW-0368">Histidine biosynthesis</keyword>
<dbReference type="EMBL" id="CP020953">
    <property type="protein sequence ID" value="AWI03681.1"/>
    <property type="molecule type" value="Genomic_DNA"/>
</dbReference>
<reference evidence="14" key="1">
    <citation type="submission" date="2017-04" db="EMBL/GenBank/DDBJ databases">
        <authorList>
            <person name="Song Y."/>
            <person name="Cho B.-K."/>
        </authorList>
    </citation>
    <scope>NUCLEOTIDE SEQUENCE [LARGE SCALE GENOMIC DNA]</scope>
    <source>
        <strain evidence="14">SL1</strain>
    </source>
</reference>
<gene>
    <name evidence="10" type="primary">hisH</name>
    <name evidence="13" type="ORF">B9W14_04015</name>
</gene>
<dbReference type="SUPFAM" id="SSF52317">
    <property type="entry name" value="Class I glutamine amidotransferase-like"/>
    <property type="match status" value="1"/>
</dbReference>
<proteinExistence type="inferred from homology"/>
<evidence type="ECO:0000256" key="5">
    <source>
        <dbReference type="ARBA" id="ARBA00022962"/>
    </source>
</evidence>
<comment type="subunit">
    <text evidence="2 10">Heterodimer of HisH and HisF.</text>
</comment>
<evidence type="ECO:0000256" key="8">
    <source>
        <dbReference type="ARBA" id="ARBA00047838"/>
    </source>
</evidence>
<organism evidence="13 14">
    <name type="scientific">Clostridium drakei</name>
    <dbReference type="NCBI Taxonomy" id="332101"/>
    <lineage>
        <taxon>Bacteria</taxon>
        <taxon>Bacillati</taxon>
        <taxon>Bacillota</taxon>
        <taxon>Clostridia</taxon>
        <taxon>Eubacteriales</taxon>
        <taxon>Clostridiaceae</taxon>
        <taxon>Clostridium</taxon>
    </lineage>
</organism>
<dbReference type="CDD" id="cd01748">
    <property type="entry name" value="GATase1_IGP_Synthase"/>
    <property type="match status" value="1"/>
</dbReference>
<dbReference type="PANTHER" id="PTHR42701:SF1">
    <property type="entry name" value="IMIDAZOLE GLYCEROL PHOSPHATE SYNTHASE SUBUNIT HISH"/>
    <property type="match status" value="1"/>
</dbReference>
<comment type="function">
    <text evidence="10">IGPS catalyzes the conversion of PRFAR and glutamine to IGP, AICAR and glutamate. The HisH subunit catalyzes the hydrolysis of glutamine to glutamate and ammonia as part of the synthesis of IGP and AICAR. The resulting ammonia molecule is channeled to the active site of HisF.</text>
</comment>
<keyword evidence="4 10" id="KW-0378">Hydrolase</keyword>
<evidence type="ECO:0000256" key="2">
    <source>
        <dbReference type="ARBA" id="ARBA00011152"/>
    </source>
</evidence>
<dbReference type="EC" id="4.3.2.10" evidence="10"/>
<dbReference type="InterPro" id="IPR029062">
    <property type="entry name" value="Class_I_gatase-like"/>
</dbReference>
<dbReference type="InterPro" id="IPR010139">
    <property type="entry name" value="Imidazole-glycPsynth_HisH"/>
</dbReference>
<keyword evidence="3 10" id="KW-0028">Amino-acid biosynthesis</keyword>
<evidence type="ECO:0000259" key="12">
    <source>
        <dbReference type="Pfam" id="PF00117"/>
    </source>
</evidence>
<evidence type="ECO:0000256" key="10">
    <source>
        <dbReference type="HAMAP-Rule" id="MF_00278"/>
    </source>
</evidence>
<dbReference type="PANTHER" id="PTHR42701">
    <property type="entry name" value="IMIDAZOLE GLYCEROL PHOSPHATE SYNTHASE SUBUNIT HISH"/>
    <property type="match status" value="1"/>
</dbReference>
<dbReference type="KEGG" id="cdrk:B9W14_04015"/>
<keyword evidence="14" id="KW-1185">Reference proteome</keyword>
<dbReference type="GO" id="GO:0004359">
    <property type="term" value="F:glutaminase activity"/>
    <property type="evidence" value="ECO:0007669"/>
    <property type="project" value="UniProtKB-EC"/>
</dbReference>
<evidence type="ECO:0000256" key="4">
    <source>
        <dbReference type="ARBA" id="ARBA00022801"/>
    </source>
</evidence>
<dbReference type="AlphaFoldDB" id="A0A2U8DMN5"/>
<evidence type="ECO:0000256" key="1">
    <source>
        <dbReference type="ARBA" id="ARBA00005091"/>
    </source>
</evidence>
<protein>
    <recommendedName>
        <fullName evidence="10">Imidazole glycerol phosphate synthase subunit HisH</fullName>
        <ecNumber evidence="10">4.3.2.10</ecNumber>
    </recommendedName>
    <alternativeName>
        <fullName evidence="10">IGP synthase glutaminase subunit</fullName>
        <ecNumber evidence="10">3.5.1.2</ecNumber>
    </alternativeName>
    <alternativeName>
        <fullName evidence="10">IGP synthase subunit HisH</fullName>
    </alternativeName>
    <alternativeName>
        <fullName evidence="10">ImGP synthase subunit HisH</fullName>
        <shortName evidence="10">IGPS subunit HisH</shortName>
    </alternativeName>
</protein>
<dbReference type="EC" id="3.5.1.2" evidence="10"/>
<feature type="active site" description="Nucleophile" evidence="10 11">
    <location>
        <position position="82"/>
    </location>
</feature>
<comment type="subcellular location">
    <subcellularLocation>
        <location evidence="10">Cytoplasm</location>
    </subcellularLocation>
</comment>
<name>A0A2U8DMN5_9CLOT</name>
<comment type="pathway">
    <text evidence="1 10">Amino-acid biosynthesis; L-histidine biosynthesis; L-histidine from 5-phospho-alpha-D-ribose 1-diphosphate: step 5/9.</text>
</comment>
<dbReference type="Gene3D" id="3.40.50.880">
    <property type="match status" value="1"/>
</dbReference>
<dbReference type="UniPathway" id="UPA00031">
    <property type="reaction ID" value="UER00010"/>
</dbReference>
<dbReference type="GO" id="GO:0005737">
    <property type="term" value="C:cytoplasm"/>
    <property type="evidence" value="ECO:0007669"/>
    <property type="project" value="UniProtKB-SubCell"/>
</dbReference>
<keyword evidence="5 10" id="KW-0315">Glutamine amidotransferase</keyword>
<dbReference type="OrthoDB" id="9807137at2"/>
<dbReference type="PIRSF" id="PIRSF000495">
    <property type="entry name" value="Amidotransf_hisH"/>
    <property type="match status" value="1"/>
</dbReference>
<comment type="catalytic activity">
    <reaction evidence="9 10">
        <text>L-glutamine + H2O = L-glutamate + NH4(+)</text>
        <dbReference type="Rhea" id="RHEA:15889"/>
        <dbReference type="ChEBI" id="CHEBI:15377"/>
        <dbReference type="ChEBI" id="CHEBI:28938"/>
        <dbReference type="ChEBI" id="CHEBI:29985"/>
        <dbReference type="ChEBI" id="CHEBI:58359"/>
        <dbReference type="EC" id="3.5.1.2"/>
    </reaction>
</comment>
<dbReference type="Proteomes" id="UP000244910">
    <property type="component" value="Chromosome"/>
</dbReference>
<dbReference type="HAMAP" id="MF_00278">
    <property type="entry name" value="HisH"/>
    <property type="match status" value="1"/>
</dbReference>
<comment type="catalytic activity">
    <reaction evidence="8 10">
        <text>5-[(5-phospho-1-deoxy-D-ribulos-1-ylimino)methylamino]-1-(5-phospho-beta-D-ribosyl)imidazole-4-carboxamide + L-glutamine = D-erythro-1-(imidazol-4-yl)glycerol 3-phosphate + 5-amino-1-(5-phospho-beta-D-ribosyl)imidazole-4-carboxamide + L-glutamate + H(+)</text>
        <dbReference type="Rhea" id="RHEA:24793"/>
        <dbReference type="ChEBI" id="CHEBI:15378"/>
        <dbReference type="ChEBI" id="CHEBI:29985"/>
        <dbReference type="ChEBI" id="CHEBI:58278"/>
        <dbReference type="ChEBI" id="CHEBI:58359"/>
        <dbReference type="ChEBI" id="CHEBI:58475"/>
        <dbReference type="ChEBI" id="CHEBI:58525"/>
        <dbReference type="EC" id="4.3.2.10"/>
    </reaction>
</comment>
<evidence type="ECO:0000256" key="7">
    <source>
        <dbReference type="ARBA" id="ARBA00023239"/>
    </source>
</evidence>
<feature type="domain" description="Glutamine amidotransferase" evidence="12">
    <location>
        <begin position="5"/>
        <end position="203"/>
    </location>
</feature>
<dbReference type="Pfam" id="PF00117">
    <property type="entry name" value="GATase"/>
    <property type="match status" value="1"/>
</dbReference>
<dbReference type="GO" id="GO:0000105">
    <property type="term" value="P:L-histidine biosynthetic process"/>
    <property type="evidence" value="ECO:0007669"/>
    <property type="project" value="UniProtKB-UniRule"/>
</dbReference>
<evidence type="ECO:0000313" key="13">
    <source>
        <dbReference type="EMBL" id="AWI03681.1"/>
    </source>
</evidence>
<dbReference type="GO" id="GO:0000107">
    <property type="term" value="F:imidazoleglycerol-phosphate synthase activity"/>
    <property type="evidence" value="ECO:0007669"/>
    <property type="project" value="UniProtKB-UniRule"/>
</dbReference>
<keyword evidence="7 10" id="KW-0456">Lyase</keyword>
<evidence type="ECO:0000313" key="14">
    <source>
        <dbReference type="Proteomes" id="UP000244910"/>
    </source>
</evidence>
<evidence type="ECO:0000256" key="11">
    <source>
        <dbReference type="PIRSR" id="PIRSR000495-1"/>
    </source>
</evidence>
<dbReference type="InterPro" id="IPR017926">
    <property type="entry name" value="GATASE"/>
</dbReference>
<feature type="active site" evidence="10 11">
    <location>
        <position position="187"/>
    </location>
</feature>
<dbReference type="RefSeq" id="WP_032076681.1">
    <property type="nucleotide sequence ID" value="NZ_CP020953.1"/>
</dbReference>
<keyword evidence="10" id="KW-0963">Cytoplasm</keyword>
<dbReference type="GO" id="GO:0016829">
    <property type="term" value="F:lyase activity"/>
    <property type="evidence" value="ECO:0007669"/>
    <property type="project" value="UniProtKB-KW"/>
</dbReference>